<comment type="subcellular location">
    <subcellularLocation>
        <location evidence="1">Membrane</location>
        <topology evidence="1">Multi-pass membrane protein</topology>
    </subcellularLocation>
</comment>
<dbReference type="Proteomes" id="UP000019426">
    <property type="component" value="Chromosome M2/40_rep1"/>
</dbReference>
<dbReference type="RefSeq" id="WP_044036100.1">
    <property type="nucleotide sequence ID" value="NZ_HG917868.1"/>
</dbReference>
<protein>
    <submittedName>
        <fullName evidence="7">Calcium/proton exchanger</fullName>
    </submittedName>
</protein>
<name>W6RTL0_9CLOT</name>
<dbReference type="NCBIfam" id="TIGR00367">
    <property type="entry name" value="calcium/sodium antiporter"/>
    <property type="match status" value="1"/>
</dbReference>
<feature type="domain" description="Sodium/calcium exchanger membrane region" evidence="6">
    <location>
        <begin position="171"/>
        <end position="314"/>
    </location>
</feature>
<feature type="transmembrane region" description="Helical" evidence="5">
    <location>
        <begin position="266"/>
        <end position="286"/>
    </location>
</feature>
<evidence type="ECO:0000256" key="2">
    <source>
        <dbReference type="ARBA" id="ARBA00022692"/>
    </source>
</evidence>
<evidence type="ECO:0000256" key="4">
    <source>
        <dbReference type="ARBA" id="ARBA00023136"/>
    </source>
</evidence>
<dbReference type="InterPro" id="IPR004837">
    <property type="entry name" value="NaCa_Exmemb"/>
</dbReference>
<feature type="transmembrane region" description="Helical" evidence="5">
    <location>
        <begin position="298"/>
        <end position="315"/>
    </location>
</feature>
<gene>
    <name evidence="7" type="primary">cax</name>
    <name evidence="7" type="ORF">CM240_0463</name>
</gene>
<organism evidence="7 8">
    <name type="scientific">Clostridium bornimense</name>
    <dbReference type="NCBI Taxonomy" id="1216932"/>
    <lineage>
        <taxon>Bacteria</taxon>
        <taxon>Bacillati</taxon>
        <taxon>Bacillota</taxon>
        <taxon>Clostridia</taxon>
        <taxon>Eubacteriales</taxon>
        <taxon>Clostridiaceae</taxon>
        <taxon>Clostridium</taxon>
    </lineage>
</organism>
<dbReference type="eggNOG" id="COG0530">
    <property type="taxonomic scope" value="Bacteria"/>
</dbReference>
<reference evidence="7 8" key="1">
    <citation type="submission" date="2013-11" db="EMBL/GenBank/DDBJ databases">
        <title>Complete genome sequence of Clostridum sp. M2/40.</title>
        <authorList>
            <person name="Wibberg D."/>
            <person name="Puehler A."/>
            <person name="Schlueter A."/>
        </authorList>
    </citation>
    <scope>NUCLEOTIDE SEQUENCE [LARGE SCALE GENOMIC DNA]</scope>
    <source>
        <strain evidence="8">M2/40</strain>
    </source>
</reference>
<feature type="transmembrane region" description="Helical" evidence="5">
    <location>
        <begin position="103"/>
        <end position="125"/>
    </location>
</feature>
<dbReference type="GO" id="GO:0006874">
    <property type="term" value="P:intracellular calcium ion homeostasis"/>
    <property type="evidence" value="ECO:0007669"/>
    <property type="project" value="TreeGrafter"/>
</dbReference>
<evidence type="ECO:0000256" key="5">
    <source>
        <dbReference type="SAM" id="Phobius"/>
    </source>
</evidence>
<dbReference type="PANTHER" id="PTHR10846">
    <property type="entry name" value="SODIUM/POTASSIUM/CALCIUM EXCHANGER"/>
    <property type="match status" value="1"/>
</dbReference>
<feature type="transmembrane region" description="Helical" evidence="5">
    <location>
        <begin position="240"/>
        <end position="260"/>
    </location>
</feature>
<dbReference type="GO" id="GO:0008273">
    <property type="term" value="F:calcium, potassium:sodium antiporter activity"/>
    <property type="evidence" value="ECO:0007669"/>
    <property type="project" value="TreeGrafter"/>
</dbReference>
<keyword evidence="4 5" id="KW-0472">Membrane</keyword>
<dbReference type="PATRIC" id="fig|1216932.3.peg.446"/>
<dbReference type="OrthoDB" id="9794225at2"/>
<dbReference type="GO" id="GO:0005886">
    <property type="term" value="C:plasma membrane"/>
    <property type="evidence" value="ECO:0007669"/>
    <property type="project" value="TreeGrafter"/>
</dbReference>
<dbReference type="Gene3D" id="1.20.1420.30">
    <property type="entry name" value="NCX, central ion-binding region"/>
    <property type="match status" value="1"/>
</dbReference>
<feature type="transmembrane region" description="Helical" evidence="5">
    <location>
        <begin position="131"/>
        <end position="150"/>
    </location>
</feature>
<accession>W6RTL0</accession>
<feature type="domain" description="Sodium/calcium exchanger membrane region" evidence="6">
    <location>
        <begin position="2"/>
        <end position="148"/>
    </location>
</feature>
<dbReference type="EMBL" id="HG917868">
    <property type="protein sequence ID" value="CDM67628.1"/>
    <property type="molecule type" value="Genomic_DNA"/>
</dbReference>
<evidence type="ECO:0000256" key="3">
    <source>
        <dbReference type="ARBA" id="ARBA00022989"/>
    </source>
</evidence>
<dbReference type="STRING" id="1216932.CM240_0463"/>
<feature type="transmembrane region" description="Helical" evidence="5">
    <location>
        <begin position="171"/>
        <end position="189"/>
    </location>
</feature>
<keyword evidence="3 5" id="KW-1133">Transmembrane helix</keyword>
<dbReference type="PANTHER" id="PTHR10846:SF8">
    <property type="entry name" value="INNER MEMBRANE PROTEIN YRBG"/>
    <property type="match status" value="1"/>
</dbReference>
<keyword evidence="2 5" id="KW-0812">Transmembrane</keyword>
<sequence length="317" mass="33479">MSYIILIIGFILLIKGADLFVDGSSSIAKKIGIPPVIVGLTLVSLGTSAPELAVSVVSSIQGNNGITLGNVIGSNLFNSLVVLGVSAMIVPLVINKKDSKRDFAVNIFATILVVILALGCFILDGKVISRIDGVVLLICTLAYMLILIFQSKGKNSDEVEEFNNIKLPIKIILSIIGVAGIIVGGQLVVNSAKDIAATFGMSDKLIGLTIVAIGTSLPELVTSVVAIIKGEDDIALGNILGSNTFNLLLILGVAAAINPIEVSMSLFIDLAVLLVVTLLIGALVFINKKEEKTISRKEGFLLIMVYIVYTVYIIMRN</sequence>
<dbReference type="GO" id="GO:0005262">
    <property type="term" value="F:calcium channel activity"/>
    <property type="evidence" value="ECO:0007669"/>
    <property type="project" value="TreeGrafter"/>
</dbReference>
<evidence type="ECO:0000256" key="1">
    <source>
        <dbReference type="ARBA" id="ARBA00004141"/>
    </source>
</evidence>
<evidence type="ECO:0000313" key="7">
    <source>
        <dbReference type="EMBL" id="CDM67628.1"/>
    </source>
</evidence>
<evidence type="ECO:0000259" key="6">
    <source>
        <dbReference type="Pfam" id="PF01699"/>
    </source>
</evidence>
<keyword evidence="8" id="KW-1185">Reference proteome</keyword>
<feature type="transmembrane region" description="Helical" evidence="5">
    <location>
        <begin position="205"/>
        <end position="228"/>
    </location>
</feature>
<dbReference type="HOGENOM" id="CLU_007948_0_3_9"/>
<dbReference type="AlphaFoldDB" id="W6RTL0"/>
<dbReference type="KEGG" id="clt:CM240_0463"/>
<dbReference type="Pfam" id="PF01699">
    <property type="entry name" value="Na_Ca_ex"/>
    <property type="match status" value="2"/>
</dbReference>
<evidence type="ECO:0000313" key="8">
    <source>
        <dbReference type="Proteomes" id="UP000019426"/>
    </source>
</evidence>
<dbReference type="InterPro" id="IPR004481">
    <property type="entry name" value="K/Na/Ca-exchanger"/>
</dbReference>
<feature type="transmembrane region" description="Helical" evidence="5">
    <location>
        <begin position="76"/>
        <end position="94"/>
    </location>
</feature>
<proteinExistence type="predicted"/>
<dbReference type="InterPro" id="IPR044880">
    <property type="entry name" value="NCX_ion-bd_dom_sf"/>
</dbReference>